<dbReference type="Gene3D" id="3.40.50.1820">
    <property type="entry name" value="alpha/beta hydrolase"/>
    <property type="match status" value="1"/>
</dbReference>
<evidence type="ECO:0000256" key="1">
    <source>
        <dbReference type="ARBA" id="ARBA00022801"/>
    </source>
</evidence>
<dbReference type="PRINTS" id="PR00412">
    <property type="entry name" value="EPOXHYDRLASE"/>
</dbReference>
<protein>
    <submittedName>
        <fullName evidence="3">Pimeloyl-ACP methyl ester carboxylesterase</fullName>
    </submittedName>
</protein>
<evidence type="ECO:0000259" key="2">
    <source>
        <dbReference type="Pfam" id="PF00561"/>
    </source>
</evidence>
<reference evidence="3 4" key="1">
    <citation type="submission" date="2021-01" db="EMBL/GenBank/DDBJ databases">
        <title>Genomic Encyclopedia of Type Strains, Phase IV (KMG-IV): sequencing the most valuable type-strain genomes for metagenomic binning, comparative biology and taxonomic classification.</title>
        <authorList>
            <person name="Goeker M."/>
        </authorList>
    </citation>
    <scope>NUCLEOTIDE SEQUENCE [LARGE SCALE GENOMIC DNA]</scope>
    <source>
        <strain evidence="3 4">DSM 25879</strain>
    </source>
</reference>
<dbReference type="SUPFAM" id="SSF53474">
    <property type="entry name" value="alpha/beta-Hydrolases"/>
    <property type="match status" value="1"/>
</dbReference>
<dbReference type="InterPro" id="IPR029058">
    <property type="entry name" value="AB_hydrolase_fold"/>
</dbReference>
<keyword evidence="4" id="KW-1185">Reference proteome</keyword>
<dbReference type="Proteomes" id="UP000737402">
    <property type="component" value="Unassembled WGS sequence"/>
</dbReference>
<dbReference type="PRINTS" id="PR00111">
    <property type="entry name" value="ABHYDROLASE"/>
</dbReference>
<dbReference type="PANTHER" id="PTHR43798">
    <property type="entry name" value="MONOACYLGLYCEROL LIPASE"/>
    <property type="match status" value="1"/>
</dbReference>
<dbReference type="InterPro" id="IPR000073">
    <property type="entry name" value="AB_hydrolase_1"/>
</dbReference>
<comment type="caution">
    <text evidence="3">The sequence shown here is derived from an EMBL/GenBank/DDBJ whole genome shotgun (WGS) entry which is preliminary data.</text>
</comment>
<dbReference type="PANTHER" id="PTHR43798:SF31">
    <property type="entry name" value="AB HYDROLASE SUPERFAMILY PROTEIN YCLE"/>
    <property type="match status" value="1"/>
</dbReference>
<accession>A0ABS2NXL0</accession>
<evidence type="ECO:0000313" key="3">
    <source>
        <dbReference type="EMBL" id="MBM7619406.1"/>
    </source>
</evidence>
<evidence type="ECO:0000313" key="4">
    <source>
        <dbReference type="Proteomes" id="UP000737402"/>
    </source>
</evidence>
<gene>
    <name evidence="3" type="ORF">JOC95_001255</name>
</gene>
<keyword evidence="1" id="KW-0378">Hydrolase</keyword>
<dbReference type="Pfam" id="PF00561">
    <property type="entry name" value="Abhydrolase_1"/>
    <property type="match status" value="1"/>
</dbReference>
<dbReference type="InterPro" id="IPR000639">
    <property type="entry name" value="Epox_hydrolase-like"/>
</dbReference>
<organism evidence="3 4">
    <name type="scientific">Sutcliffiella tianshenii</name>
    <dbReference type="NCBI Taxonomy" id="1463404"/>
    <lineage>
        <taxon>Bacteria</taxon>
        <taxon>Bacillati</taxon>
        <taxon>Bacillota</taxon>
        <taxon>Bacilli</taxon>
        <taxon>Bacillales</taxon>
        <taxon>Bacillaceae</taxon>
        <taxon>Sutcliffiella</taxon>
    </lineage>
</organism>
<proteinExistence type="predicted"/>
<feature type="domain" description="AB hydrolase-1" evidence="2">
    <location>
        <begin position="23"/>
        <end position="250"/>
    </location>
</feature>
<dbReference type="EMBL" id="JAFBED010000002">
    <property type="protein sequence ID" value="MBM7619406.1"/>
    <property type="molecule type" value="Genomic_DNA"/>
</dbReference>
<dbReference type="RefSeq" id="WP_204414415.1">
    <property type="nucleotide sequence ID" value="NZ_JAFBED010000002.1"/>
</dbReference>
<dbReference type="InterPro" id="IPR050266">
    <property type="entry name" value="AB_hydrolase_sf"/>
</dbReference>
<sequence>MAEYESTIHNDISLYYEDKGVGKPVVLLHGFCGTHAYWKYIMEELSSYYRVIAIDLRGHGKSAVSEEPFTIDDMAQDIAQLLEQLEIEKATVLGHSLGGYVTLALAENTPSVVEAFGLIHSTGAEDSAEAKEGRDKAIERINEEGMKGFIEELSVKLFAEENLEEMTNEVEFVKKLGFNTRVNGAQGALHAMKNRENREHIIKELNCPILLVAGKGDKIIQPEKTFITEGPHIHRTLMEKSGHMSMIEEPNELLDAIIGFLGYVDKHRRNNHN</sequence>
<name>A0ABS2NXL0_9BACI</name>